<name>A0A1Y1IQ92_KLENI</name>
<dbReference type="Pfam" id="PF00702">
    <property type="entry name" value="Hydrolase"/>
    <property type="match status" value="1"/>
</dbReference>
<dbReference type="Gene3D" id="1.10.150.450">
    <property type="match status" value="1"/>
</dbReference>
<feature type="compositionally biased region" description="Low complexity" evidence="1">
    <location>
        <begin position="180"/>
        <end position="199"/>
    </location>
</feature>
<dbReference type="Gene3D" id="3.40.50.1000">
    <property type="entry name" value="HAD superfamily/HAD-like"/>
    <property type="match status" value="1"/>
</dbReference>
<proteinExistence type="predicted"/>
<dbReference type="PANTHER" id="PTHR12725:SF117">
    <property type="entry name" value="HALOACID DEHALOGENASE-LIKE HYDROLASE"/>
    <property type="match status" value="1"/>
</dbReference>
<evidence type="ECO:0000313" key="2">
    <source>
        <dbReference type="EMBL" id="GAQ92212.1"/>
    </source>
</evidence>
<dbReference type="PANTHER" id="PTHR12725">
    <property type="entry name" value="HALOACID DEHALOGENASE-LIKE HYDROLASE"/>
    <property type="match status" value="1"/>
</dbReference>
<organism evidence="2 3">
    <name type="scientific">Klebsormidium nitens</name>
    <name type="common">Green alga</name>
    <name type="synonym">Ulothrix nitens</name>
    <dbReference type="NCBI Taxonomy" id="105231"/>
    <lineage>
        <taxon>Eukaryota</taxon>
        <taxon>Viridiplantae</taxon>
        <taxon>Streptophyta</taxon>
        <taxon>Klebsormidiophyceae</taxon>
        <taxon>Klebsormidiales</taxon>
        <taxon>Klebsormidiaceae</taxon>
        <taxon>Klebsormidium</taxon>
    </lineage>
</organism>
<feature type="region of interest" description="Disordered" evidence="1">
    <location>
        <begin position="160"/>
        <end position="235"/>
    </location>
</feature>
<dbReference type="Proteomes" id="UP000054558">
    <property type="component" value="Unassembled WGS sequence"/>
</dbReference>
<dbReference type="OMA" id="EIWAARA"/>
<dbReference type="NCBIfam" id="TIGR01993">
    <property type="entry name" value="Pyr-5-nucltdase"/>
    <property type="match status" value="1"/>
</dbReference>
<gene>
    <name evidence="2" type="ORF">KFL_009470045</name>
</gene>
<feature type="compositionally biased region" description="Low complexity" evidence="1">
    <location>
        <begin position="207"/>
        <end position="216"/>
    </location>
</feature>
<dbReference type="InterPro" id="IPR010237">
    <property type="entry name" value="Pyr-5-nucltdase"/>
</dbReference>
<evidence type="ECO:0000256" key="1">
    <source>
        <dbReference type="SAM" id="MobiDB-lite"/>
    </source>
</evidence>
<protein>
    <recommendedName>
        <fullName evidence="4">Haloacid dehalogenase-like hydrolase (HAD) superfamily protein</fullName>
    </recommendedName>
</protein>
<dbReference type="InterPro" id="IPR036412">
    <property type="entry name" value="HAD-like_sf"/>
</dbReference>
<sequence length="235" mass="24632">MGSQGQGSANSGDPFAGRPFQTLLFDLDDTLYPLSSGLAAACRTNIQDYMVERLGIPAASVDELCSELYSKYGTTMAGLQAVGHHLDYDDWHDYVHGRLPYSTALTPDPALRRLLQSLPQTKWVFTNADTKHAARVLDILGLADCFRGVICFESIQGAPPPSLSGHPSPCASGSATPSLPEDAPSCPSPSDSPCSSGAPSPTPPAPCAARAPLRPSRCPPRAPPKPPSPACCACS</sequence>
<reference evidence="2 3" key="1">
    <citation type="journal article" date="2014" name="Nat. Commun.">
        <title>Klebsormidium flaccidum genome reveals primary factors for plant terrestrial adaptation.</title>
        <authorList>
            <person name="Hori K."/>
            <person name="Maruyama F."/>
            <person name="Fujisawa T."/>
            <person name="Togashi T."/>
            <person name="Yamamoto N."/>
            <person name="Seo M."/>
            <person name="Sato S."/>
            <person name="Yamada T."/>
            <person name="Mori H."/>
            <person name="Tajima N."/>
            <person name="Moriyama T."/>
            <person name="Ikeuchi M."/>
            <person name="Watanabe M."/>
            <person name="Wada H."/>
            <person name="Kobayashi K."/>
            <person name="Saito M."/>
            <person name="Masuda T."/>
            <person name="Sasaki-Sekimoto Y."/>
            <person name="Mashiguchi K."/>
            <person name="Awai K."/>
            <person name="Shimojima M."/>
            <person name="Masuda S."/>
            <person name="Iwai M."/>
            <person name="Nobusawa T."/>
            <person name="Narise T."/>
            <person name="Kondo S."/>
            <person name="Saito H."/>
            <person name="Sato R."/>
            <person name="Murakawa M."/>
            <person name="Ihara Y."/>
            <person name="Oshima-Yamada Y."/>
            <person name="Ohtaka K."/>
            <person name="Satoh M."/>
            <person name="Sonobe K."/>
            <person name="Ishii M."/>
            <person name="Ohtani R."/>
            <person name="Kanamori-Sato M."/>
            <person name="Honoki R."/>
            <person name="Miyazaki D."/>
            <person name="Mochizuki H."/>
            <person name="Umetsu J."/>
            <person name="Higashi K."/>
            <person name="Shibata D."/>
            <person name="Kamiya Y."/>
            <person name="Sato N."/>
            <person name="Nakamura Y."/>
            <person name="Tabata S."/>
            <person name="Ida S."/>
            <person name="Kurokawa K."/>
            <person name="Ohta H."/>
        </authorList>
    </citation>
    <scope>NUCLEOTIDE SEQUENCE [LARGE SCALE GENOMIC DNA]</scope>
    <source>
        <strain evidence="2 3">NIES-2285</strain>
    </source>
</reference>
<dbReference type="SUPFAM" id="SSF56784">
    <property type="entry name" value="HAD-like"/>
    <property type="match status" value="1"/>
</dbReference>
<feature type="compositionally biased region" description="Pro residues" evidence="1">
    <location>
        <begin position="217"/>
        <end position="229"/>
    </location>
</feature>
<dbReference type="GO" id="GO:0016787">
    <property type="term" value="F:hydrolase activity"/>
    <property type="evidence" value="ECO:0000318"/>
    <property type="project" value="GO_Central"/>
</dbReference>
<accession>A0A1Y1IQ92</accession>
<dbReference type="AlphaFoldDB" id="A0A1Y1IQ92"/>
<evidence type="ECO:0000313" key="3">
    <source>
        <dbReference type="Proteomes" id="UP000054558"/>
    </source>
</evidence>
<dbReference type="OrthoDB" id="1065058at2759"/>
<dbReference type="InterPro" id="IPR023214">
    <property type="entry name" value="HAD_sf"/>
</dbReference>
<evidence type="ECO:0008006" key="4">
    <source>
        <dbReference type="Google" id="ProtNLM"/>
    </source>
</evidence>
<dbReference type="EMBL" id="DF237896">
    <property type="protein sequence ID" value="GAQ92212.1"/>
    <property type="molecule type" value="Genomic_DNA"/>
</dbReference>
<dbReference type="STRING" id="105231.A0A1Y1IQ92"/>
<keyword evidence="3" id="KW-1185">Reference proteome</keyword>